<evidence type="ECO:0008006" key="3">
    <source>
        <dbReference type="Google" id="ProtNLM"/>
    </source>
</evidence>
<comment type="caution">
    <text evidence="1">The sequence shown here is derived from an EMBL/GenBank/DDBJ whole genome shotgun (WGS) entry which is preliminary data.</text>
</comment>
<evidence type="ECO:0000313" key="2">
    <source>
        <dbReference type="Proteomes" id="UP001523263"/>
    </source>
</evidence>
<proteinExistence type="predicted"/>
<dbReference type="RefSeq" id="WP_251098656.1">
    <property type="nucleotide sequence ID" value="NZ_JAMQBH010000007.1"/>
</dbReference>
<dbReference type="InterPro" id="IPR016024">
    <property type="entry name" value="ARM-type_fold"/>
</dbReference>
<accession>A0ABT0VU00</accession>
<evidence type="ECO:0000313" key="1">
    <source>
        <dbReference type="EMBL" id="MCM2514816.1"/>
    </source>
</evidence>
<dbReference type="EMBL" id="JAMQBH010000007">
    <property type="protein sequence ID" value="MCM2514816.1"/>
    <property type="molecule type" value="Genomic_DNA"/>
</dbReference>
<sequence>MNLAWIVALLRPMDLLSGRSIEESDPTCQLAALVAGEPLYRHKFEVDLATDELGIKSVAQSLDSSVIREGLVGLVRHVVEQPDGDIAHACALGLMACCAAAEIEDYAACELVLESLLSRIEANGRSDLSLLRALVLQQKSLRLWDTGQNFQAVSTEALRLIGQVTVKNLPTCKLGPYADFDATMSHLIAALRRAIWSLAPAVGISQVSDWSGFPAREQVLKSPRSEQLVKVSADRAEVYAKFVQQTFRNRFGGRTRYIVGGPEVPDTFAQELALELVGHAGVRESRKELALLRLIQIDAYEQSEHLRDALRLLRHSGAYKELSLAVERFRMAGPLWALSEDARQIIERRTGPYAIGRNELRVLRAAAELMTTAEANRALRAVQDWNNESYAGESWQTAVFLSKSAGKDSEVSEVILRQVEGRDGVADRLDAELARTVRSMDWSKVCPAVKAQWSHWWRNGSDSWPATAESLLGVLEIEPDDSVPLRDLDAVAVRINGAIRGASMPPSIVQQAVELVAPELHALIREAQGNSYSMKVLSAADIAAGLISYCGADLWDDLTACLVDPRISRSETDAAFERLSRERPPITGSASKLIRRSARRILEKRDRFFDSSSEVTPYPEALRFLAAYSLIDDDVLFASVAELAGNSSAAVREQAARTVATIAEVRQDTWILALAIQLSHDHDVAVRSHAGRALAPLADNDELAPNLIQDRIVQLLGEDGIATPLRLLDAMKNQRPIAADVRNKVEQLLSDHPSRNVRRAAEAVIARYV</sequence>
<dbReference type="Proteomes" id="UP001523263">
    <property type="component" value="Unassembled WGS sequence"/>
</dbReference>
<reference evidence="1 2" key="1">
    <citation type="submission" date="2022-06" db="EMBL/GenBank/DDBJ databases">
        <title>Whole genome sequence of Streptomyces griseoincarnatus RB7AG.</title>
        <authorList>
            <person name="Ray L."/>
            <person name="Behera S."/>
            <person name="Panda A.N."/>
        </authorList>
    </citation>
    <scope>NUCLEOTIDE SEQUENCE [LARGE SCALE GENOMIC DNA]</scope>
    <source>
        <strain evidence="1 2">RB7AG</strain>
    </source>
</reference>
<dbReference type="SUPFAM" id="SSF48371">
    <property type="entry name" value="ARM repeat"/>
    <property type="match status" value="1"/>
</dbReference>
<name>A0ABT0VU00_STRGI</name>
<protein>
    <recommendedName>
        <fullName evidence="3">HEAT repeat domain-containing protein</fullName>
    </recommendedName>
</protein>
<organism evidence="1 2">
    <name type="scientific">Streptomyces griseoincarnatus</name>
    <dbReference type="NCBI Taxonomy" id="29305"/>
    <lineage>
        <taxon>Bacteria</taxon>
        <taxon>Bacillati</taxon>
        <taxon>Actinomycetota</taxon>
        <taxon>Actinomycetes</taxon>
        <taxon>Kitasatosporales</taxon>
        <taxon>Streptomycetaceae</taxon>
        <taxon>Streptomyces</taxon>
        <taxon>Streptomyces griseoincarnatus group</taxon>
    </lineage>
</organism>
<keyword evidence="2" id="KW-1185">Reference proteome</keyword>
<gene>
    <name evidence="1" type="ORF">NC658_16310</name>
</gene>